<dbReference type="PANTHER" id="PTHR47514:SF1">
    <property type="entry name" value="TRANSKETOLASE N-TERMINAL SECTION-RELATED"/>
    <property type="match status" value="1"/>
</dbReference>
<evidence type="ECO:0000313" key="6">
    <source>
        <dbReference type="Proteomes" id="UP000092574"/>
    </source>
</evidence>
<sequence length="273" mass="29936">MNSAELKQVADHLRMTAVDMVYRGKDGHPGPALSIADIMAALFFDVMRVDPENPDWEDRDRFILSKGHACPIYYAALSEKGYFGEKIEDFKLRALGSRFQGHPVMNKTKGVDMTSGSLGNGISIAGGMAMAGKYRKKDYYVYAIAGDGELQEGVCWEGINSAAAHKLDNLIVFVDKNGWQSGASVQDTIGSNNIKERFEAFRWDAQEIDGHDFDAIKAAVAKAKGAKGKPSVIVCDCVKGKGLSFMENNNAWHKGVPTEEQYQQAVRELGGME</sequence>
<reference evidence="5" key="1">
    <citation type="submission" date="2017-04" db="EMBL/GenBank/DDBJ databases">
        <title>Complete Genome Sequences of Twelve Strains of a Stable Defined Moderately Diverse Mouse Microbiota 2 (sDMDMm2).</title>
        <authorList>
            <person name="Uchimura Y."/>
            <person name="Wyss M."/>
            <person name="Brugiroux S."/>
            <person name="Limenitakis J.P."/>
            <person name="Stecher B."/>
            <person name="McCoy K.D."/>
            <person name="Macpherson A.J."/>
        </authorList>
    </citation>
    <scope>NUCLEOTIDE SEQUENCE</scope>
    <source>
        <strain evidence="5">YL58</strain>
    </source>
</reference>
<dbReference type="CDD" id="cd02012">
    <property type="entry name" value="TPP_TK"/>
    <property type="match status" value="1"/>
</dbReference>
<evidence type="ECO:0000313" key="5">
    <source>
        <dbReference type="EMBL" id="ANU76516.1"/>
    </source>
</evidence>
<dbReference type="PANTHER" id="PTHR47514">
    <property type="entry name" value="TRANSKETOLASE N-TERMINAL SECTION-RELATED"/>
    <property type="match status" value="1"/>
</dbReference>
<keyword evidence="6" id="KW-1185">Reference proteome</keyword>
<feature type="domain" description="Transketolase N-terminal" evidence="4">
    <location>
        <begin position="7"/>
        <end position="271"/>
    </location>
</feature>
<dbReference type="EMBL" id="CP015405">
    <property type="protein sequence ID" value="ANU76516.1"/>
    <property type="molecule type" value="Genomic_DNA"/>
</dbReference>
<gene>
    <name evidence="5" type="ORF">A4V09_12490</name>
</gene>
<dbReference type="AlphaFoldDB" id="A0A1C7IA14"/>
<dbReference type="OrthoDB" id="8732661at2"/>
<dbReference type="Proteomes" id="UP000092574">
    <property type="component" value="Chromosome"/>
</dbReference>
<evidence type="ECO:0000256" key="1">
    <source>
        <dbReference type="ARBA" id="ARBA00001964"/>
    </source>
</evidence>
<dbReference type="STRING" id="1796616.A4V09_12490"/>
<protein>
    <submittedName>
        <fullName evidence="5">Transketolase</fullName>
    </submittedName>
</protein>
<comment type="cofactor">
    <cofactor evidence="1">
        <name>thiamine diphosphate</name>
        <dbReference type="ChEBI" id="CHEBI:58937"/>
    </cofactor>
</comment>
<keyword evidence="3" id="KW-0786">Thiamine pyrophosphate</keyword>
<evidence type="ECO:0000256" key="3">
    <source>
        <dbReference type="ARBA" id="ARBA00023052"/>
    </source>
</evidence>
<dbReference type="SUPFAM" id="SSF52518">
    <property type="entry name" value="Thiamin diphosphate-binding fold (THDP-binding)"/>
    <property type="match status" value="1"/>
</dbReference>
<organism evidence="5 6">
    <name type="scientific">Blautia pseudococcoides</name>
    <dbReference type="NCBI Taxonomy" id="1796616"/>
    <lineage>
        <taxon>Bacteria</taxon>
        <taxon>Bacillati</taxon>
        <taxon>Bacillota</taxon>
        <taxon>Clostridia</taxon>
        <taxon>Lachnospirales</taxon>
        <taxon>Lachnospiraceae</taxon>
        <taxon>Blautia</taxon>
    </lineage>
</organism>
<evidence type="ECO:0000259" key="4">
    <source>
        <dbReference type="Pfam" id="PF00456"/>
    </source>
</evidence>
<dbReference type="InterPro" id="IPR005474">
    <property type="entry name" value="Transketolase_N"/>
</dbReference>
<accession>A0A1C7IA14</accession>
<dbReference type="Pfam" id="PF00456">
    <property type="entry name" value="Transketolase_N"/>
    <property type="match status" value="1"/>
</dbReference>
<name>A0A1C7IA14_9FIRM</name>
<dbReference type="RefSeq" id="WP_065542677.1">
    <property type="nucleotide sequence ID" value="NZ_CP015405.2"/>
</dbReference>
<proteinExistence type="inferred from homology"/>
<dbReference type="Gene3D" id="3.40.50.970">
    <property type="match status" value="1"/>
</dbReference>
<dbReference type="KEGG" id="byl:A4V09_12490"/>
<comment type="similarity">
    <text evidence="2">Belongs to the transketolase family.</text>
</comment>
<dbReference type="InterPro" id="IPR029061">
    <property type="entry name" value="THDP-binding"/>
</dbReference>
<evidence type="ECO:0000256" key="2">
    <source>
        <dbReference type="ARBA" id="ARBA00007131"/>
    </source>
</evidence>